<dbReference type="SUPFAM" id="SSF52540">
    <property type="entry name" value="P-loop containing nucleoside triphosphate hydrolases"/>
    <property type="match status" value="1"/>
</dbReference>
<dbReference type="Gene3D" id="3.40.50.300">
    <property type="entry name" value="P-loop containing nucleotide triphosphate hydrolases"/>
    <property type="match status" value="1"/>
</dbReference>
<dbReference type="InParanoid" id="W4KBP2"/>
<dbReference type="CDD" id="cd18808">
    <property type="entry name" value="SF1_C_Upf1"/>
    <property type="match status" value="1"/>
</dbReference>
<dbReference type="KEGG" id="hir:HETIRDRAFT_433809"/>
<dbReference type="EMBL" id="KI925457">
    <property type="protein sequence ID" value="ETW83154.1"/>
    <property type="molecule type" value="Genomic_DNA"/>
</dbReference>
<accession>W4KBP2</accession>
<keyword evidence="3" id="KW-1185">Reference proteome</keyword>
<dbReference type="STRING" id="747525.W4KBP2"/>
<dbReference type="eggNOG" id="KOG1802">
    <property type="taxonomic scope" value="Eukaryota"/>
</dbReference>
<protein>
    <recommendedName>
        <fullName evidence="1">DNA2/NAM7 helicase-like C-terminal domain-containing protein</fullName>
    </recommendedName>
</protein>
<dbReference type="GeneID" id="20674702"/>
<feature type="domain" description="DNA2/NAM7 helicase-like C-terminal" evidence="1">
    <location>
        <begin position="6"/>
        <end position="92"/>
    </location>
</feature>
<evidence type="ECO:0000313" key="3">
    <source>
        <dbReference type="Proteomes" id="UP000030671"/>
    </source>
</evidence>
<dbReference type="PANTHER" id="PTHR10887:SF495">
    <property type="entry name" value="HELICASE SENATAXIN ISOFORM X1-RELATED"/>
    <property type="match status" value="1"/>
</dbReference>
<dbReference type="InterPro" id="IPR027417">
    <property type="entry name" value="P-loop_NTPase"/>
</dbReference>
<reference evidence="2 3" key="1">
    <citation type="journal article" date="2012" name="New Phytol.">
        <title>Insight into trade-off between wood decay and parasitism from the genome of a fungal forest pathogen.</title>
        <authorList>
            <person name="Olson A."/>
            <person name="Aerts A."/>
            <person name="Asiegbu F."/>
            <person name="Belbahri L."/>
            <person name="Bouzid O."/>
            <person name="Broberg A."/>
            <person name="Canback B."/>
            <person name="Coutinho P.M."/>
            <person name="Cullen D."/>
            <person name="Dalman K."/>
            <person name="Deflorio G."/>
            <person name="van Diepen L.T."/>
            <person name="Dunand C."/>
            <person name="Duplessis S."/>
            <person name="Durling M."/>
            <person name="Gonthier P."/>
            <person name="Grimwood J."/>
            <person name="Fossdal C.G."/>
            <person name="Hansson D."/>
            <person name="Henrissat B."/>
            <person name="Hietala A."/>
            <person name="Himmelstrand K."/>
            <person name="Hoffmeister D."/>
            <person name="Hogberg N."/>
            <person name="James T.Y."/>
            <person name="Karlsson M."/>
            <person name="Kohler A."/>
            <person name="Kues U."/>
            <person name="Lee Y.H."/>
            <person name="Lin Y.C."/>
            <person name="Lind M."/>
            <person name="Lindquist E."/>
            <person name="Lombard V."/>
            <person name="Lucas S."/>
            <person name="Lunden K."/>
            <person name="Morin E."/>
            <person name="Murat C."/>
            <person name="Park J."/>
            <person name="Raffaello T."/>
            <person name="Rouze P."/>
            <person name="Salamov A."/>
            <person name="Schmutz J."/>
            <person name="Solheim H."/>
            <person name="Stahlberg J."/>
            <person name="Velez H."/>
            <person name="de Vries R.P."/>
            <person name="Wiebenga A."/>
            <person name="Woodward S."/>
            <person name="Yakovlev I."/>
            <person name="Garbelotto M."/>
            <person name="Martin F."/>
            <person name="Grigoriev I.V."/>
            <person name="Stenlid J."/>
        </authorList>
    </citation>
    <scope>NUCLEOTIDE SEQUENCE [LARGE SCALE GENOMIC DNA]</scope>
    <source>
        <strain evidence="2 3">TC 32-1</strain>
    </source>
</reference>
<dbReference type="InterPro" id="IPR045055">
    <property type="entry name" value="DNA2/NAM7-like"/>
</dbReference>
<dbReference type="PANTHER" id="PTHR10887">
    <property type="entry name" value="DNA2/NAM7 HELICASE FAMILY"/>
    <property type="match status" value="1"/>
</dbReference>
<dbReference type="HOGENOM" id="CLU_163762_0_0_1"/>
<sequence>MLLAQRLQDEGRNFCIITPYDAQRSLIESALKEQGLQWADKCFNVDSFQGNEEDYIIISVVRSKDLGFLSNLRRTNVMLTRCKRGMYIASSKKFLDGKGASSLVGKMAAHFGERAWISWRDLVGGNF</sequence>
<dbReference type="Proteomes" id="UP000030671">
    <property type="component" value="Unassembled WGS sequence"/>
</dbReference>
<evidence type="ECO:0000313" key="2">
    <source>
        <dbReference type="EMBL" id="ETW83154.1"/>
    </source>
</evidence>
<dbReference type="InterPro" id="IPR041679">
    <property type="entry name" value="DNA2/NAM7-like_C"/>
</dbReference>
<dbReference type="InterPro" id="IPR047187">
    <property type="entry name" value="SF1_C_Upf1"/>
</dbReference>
<dbReference type="OrthoDB" id="6513042at2759"/>
<dbReference type="Pfam" id="PF13087">
    <property type="entry name" value="AAA_12"/>
    <property type="match status" value="1"/>
</dbReference>
<evidence type="ECO:0000259" key="1">
    <source>
        <dbReference type="Pfam" id="PF13087"/>
    </source>
</evidence>
<gene>
    <name evidence="2" type="ORF">HETIRDRAFT_433809</name>
</gene>
<proteinExistence type="predicted"/>
<dbReference type="AlphaFoldDB" id="W4KBP2"/>
<dbReference type="RefSeq" id="XP_009545436.1">
    <property type="nucleotide sequence ID" value="XM_009547141.1"/>
</dbReference>
<name>W4KBP2_HETIT</name>
<organism evidence="2 3">
    <name type="scientific">Heterobasidion irregulare (strain TC 32-1)</name>
    <dbReference type="NCBI Taxonomy" id="747525"/>
    <lineage>
        <taxon>Eukaryota</taxon>
        <taxon>Fungi</taxon>
        <taxon>Dikarya</taxon>
        <taxon>Basidiomycota</taxon>
        <taxon>Agaricomycotina</taxon>
        <taxon>Agaricomycetes</taxon>
        <taxon>Russulales</taxon>
        <taxon>Bondarzewiaceae</taxon>
        <taxon>Heterobasidion</taxon>
        <taxon>Heterobasidion annosum species complex</taxon>
    </lineage>
</organism>